<dbReference type="AlphaFoldDB" id="A0A8X6PWB5"/>
<feature type="region of interest" description="Disordered" evidence="1">
    <location>
        <begin position="279"/>
        <end position="314"/>
    </location>
</feature>
<proteinExistence type="predicted"/>
<organism evidence="3 4">
    <name type="scientific">Nephila pilipes</name>
    <name type="common">Giant wood spider</name>
    <name type="synonym">Nephila maculata</name>
    <dbReference type="NCBI Taxonomy" id="299642"/>
    <lineage>
        <taxon>Eukaryota</taxon>
        <taxon>Metazoa</taxon>
        <taxon>Ecdysozoa</taxon>
        <taxon>Arthropoda</taxon>
        <taxon>Chelicerata</taxon>
        <taxon>Arachnida</taxon>
        <taxon>Araneae</taxon>
        <taxon>Araneomorphae</taxon>
        <taxon>Entelegynae</taxon>
        <taxon>Araneoidea</taxon>
        <taxon>Nephilidae</taxon>
        <taxon>Nephila</taxon>
    </lineage>
</organism>
<feature type="compositionally biased region" description="Polar residues" evidence="1">
    <location>
        <begin position="162"/>
        <end position="185"/>
    </location>
</feature>
<feature type="compositionally biased region" description="Polar residues" evidence="1">
    <location>
        <begin position="114"/>
        <end position="127"/>
    </location>
</feature>
<dbReference type="Proteomes" id="UP000887013">
    <property type="component" value="Unassembled WGS sequence"/>
</dbReference>
<feature type="compositionally biased region" description="Basic and acidic residues" evidence="1">
    <location>
        <begin position="281"/>
        <end position="297"/>
    </location>
</feature>
<gene>
    <name evidence="3" type="ORF">NPIL_25591</name>
    <name evidence="2" type="ORF">NPIL_498801</name>
</gene>
<feature type="compositionally biased region" description="Basic and acidic residues" evidence="1">
    <location>
        <begin position="128"/>
        <end position="142"/>
    </location>
</feature>
<dbReference type="EMBL" id="BMAW01014499">
    <property type="protein sequence ID" value="GFT39146.1"/>
    <property type="molecule type" value="Genomic_DNA"/>
</dbReference>
<feature type="region of interest" description="Disordered" evidence="1">
    <location>
        <begin position="114"/>
        <end position="266"/>
    </location>
</feature>
<feature type="compositionally biased region" description="Basic residues" evidence="1">
    <location>
        <begin position="298"/>
        <end position="314"/>
    </location>
</feature>
<evidence type="ECO:0000313" key="2">
    <source>
        <dbReference type="EMBL" id="GFT39146.1"/>
    </source>
</evidence>
<feature type="compositionally biased region" description="Low complexity" evidence="1">
    <location>
        <begin position="231"/>
        <end position="243"/>
    </location>
</feature>
<evidence type="ECO:0000256" key="1">
    <source>
        <dbReference type="SAM" id="MobiDB-lite"/>
    </source>
</evidence>
<protein>
    <submittedName>
        <fullName evidence="3">Uncharacterized protein</fullName>
    </submittedName>
</protein>
<reference evidence="3" key="1">
    <citation type="submission" date="2020-08" db="EMBL/GenBank/DDBJ databases">
        <title>Multicomponent nature underlies the extraordinary mechanical properties of spider dragline silk.</title>
        <authorList>
            <person name="Kono N."/>
            <person name="Nakamura H."/>
            <person name="Mori M."/>
            <person name="Yoshida Y."/>
            <person name="Ohtoshi R."/>
            <person name="Malay A.D."/>
            <person name="Moran D.A.P."/>
            <person name="Tomita M."/>
            <person name="Numata K."/>
            <person name="Arakawa K."/>
        </authorList>
    </citation>
    <scope>NUCLEOTIDE SEQUENCE</scope>
</reference>
<feature type="compositionally biased region" description="Polar residues" evidence="1">
    <location>
        <begin position="40"/>
        <end position="58"/>
    </location>
</feature>
<accession>A0A8X6PWB5</accession>
<comment type="caution">
    <text evidence="3">The sequence shown here is derived from an EMBL/GenBank/DDBJ whole genome shotgun (WGS) entry which is preliminary data.</text>
</comment>
<evidence type="ECO:0000313" key="3">
    <source>
        <dbReference type="EMBL" id="GFT86732.1"/>
    </source>
</evidence>
<feature type="region of interest" description="Disordered" evidence="1">
    <location>
        <begin position="1"/>
        <end position="75"/>
    </location>
</feature>
<evidence type="ECO:0000313" key="4">
    <source>
        <dbReference type="Proteomes" id="UP000887013"/>
    </source>
</evidence>
<sequence length="314" mass="33882">MTETDEGVQDALAIGENLTIQSDEEKASKKKKDVGGVNPFQLSGEENTNPGGSSSLSSCEPMGIGNWWSPLTPDGSQVSISRNLYHVQRDLNYDVSAPSTSTVPGGISSFISLTGSASSSGFTSENRATAELKRTPDSRPTTELEINPGNGSSVPEDYPMDFQSNSGSCSNPNLPSCSKRGSGNIPSVPKEHFSNQESSSSSDSTVVLQPASRRDPISELKSVSGSEFNSESESTSGYTTELESASEEYSRVNKSRRNLRDVLGSTSRADSIYLLRSAYRNHSDSDSSRESTIERSLRKSNRKFTYKSSRPPKK</sequence>
<name>A0A8X6PWB5_NEPPI</name>
<keyword evidence="4" id="KW-1185">Reference proteome</keyword>
<dbReference type="EMBL" id="BMAW01024166">
    <property type="protein sequence ID" value="GFT86732.1"/>
    <property type="molecule type" value="Genomic_DNA"/>
</dbReference>